<dbReference type="InterPro" id="IPR012349">
    <property type="entry name" value="Split_barrel_FMN-bd"/>
</dbReference>
<evidence type="ECO:0000313" key="2">
    <source>
        <dbReference type="Proteomes" id="UP000276055"/>
    </source>
</evidence>
<proteinExistence type="predicted"/>
<sequence>MDTTPAPDYSLTMDQCWVLLDTETVGRVALIVDGHPEIFPVNFVLERRAIVFRTAGGTKLWGAITAKPVAFEIDGYDAHDETAWSVMARGEAELIETQAEKDAVDALLLEPWQPGEKAYYVRVAPKALTGRRFKVNRPDLWTTRLSDPRRSRFE</sequence>
<protein>
    <submittedName>
        <fullName evidence="1">Nitroimidazol reductase NimA-like FMN-containing flavoprotein (Pyridoxamine 5'-phosphate oxidase superfamily)</fullName>
    </submittedName>
</protein>
<dbReference type="Pfam" id="PF12900">
    <property type="entry name" value="Pyridox_ox_2"/>
    <property type="match status" value="1"/>
</dbReference>
<dbReference type="Proteomes" id="UP000276055">
    <property type="component" value="Unassembled WGS sequence"/>
</dbReference>
<dbReference type="InterPro" id="IPR024747">
    <property type="entry name" value="Pyridox_Oxase-rel"/>
</dbReference>
<evidence type="ECO:0000313" key="1">
    <source>
        <dbReference type="EMBL" id="RKR30325.1"/>
    </source>
</evidence>
<dbReference type="Gene3D" id="2.30.110.10">
    <property type="entry name" value="Electron Transport, Fmn-binding Protein, Chain A"/>
    <property type="match status" value="1"/>
</dbReference>
<dbReference type="AlphaFoldDB" id="A0A495FM77"/>
<dbReference type="OrthoDB" id="7062584at2"/>
<dbReference type="RefSeq" id="WP_120950394.1">
    <property type="nucleotide sequence ID" value="NZ_RBIR01000001.1"/>
</dbReference>
<gene>
    <name evidence="1" type="ORF">C8D78_0650</name>
</gene>
<dbReference type="EMBL" id="RBIR01000001">
    <property type="protein sequence ID" value="RKR30325.1"/>
    <property type="molecule type" value="Genomic_DNA"/>
</dbReference>
<accession>A0A495FM77</accession>
<name>A0A495FM77_9MICC</name>
<organism evidence="1 2">
    <name type="scientific">Arthrobacter oryzae</name>
    <dbReference type="NCBI Taxonomy" id="409290"/>
    <lineage>
        <taxon>Bacteria</taxon>
        <taxon>Bacillati</taxon>
        <taxon>Actinomycetota</taxon>
        <taxon>Actinomycetes</taxon>
        <taxon>Micrococcales</taxon>
        <taxon>Micrococcaceae</taxon>
        <taxon>Arthrobacter</taxon>
    </lineage>
</organism>
<comment type="caution">
    <text evidence="1">The sequence shown here is derived from an EMBL/GenBank/DDBJ whole genome shotgun (WGS) entry which is preliminary data.</text>
</comment>
<reference evidence="1 2" key="1">
    <citation type="submission" date="2018-10" db="EMBL/GenBank/DDBJ databases">
        <title>Genomic Encyclopedia of Type Strains, Phase IV (KMG-IV): sequencing the most valuable type-strain genomes for metagenomic binning, comparative biology and taxonomic classification.</title>
        <authorList>
            <person name="Goeker M."/>
        </authorList>
    </citation>
    <scope>NUCLEOTIDE SEQUENCE [LARGE SCALE GENOMIC DNA]</scope>
    <source>
        <strain evidence="1 2">DSM 25586</strain>
    </source>
</reference>
<dbReference type="SUPFAM" id="SSF50475">
    <property type="entry name" value="FMN-binding split barrel"/>
    <property type="match status" value="1"/>
</dbReference>